<evidence type="ECO:0000256" key="2">
    <source>
        <dbReference type="SAM" id="Coils"/>
    </source>
</evidence>
<feature type="transmembrane region" description="Helical" evidence="3">
    <location>
        <begin position="1237"/>
        <end position="1270"/>
    </location>
</feature>
<feature type="transmembrane region" description="Helical" evidence="3">
    <location>
        <begin position="799"/>
        <end position="819"/>
    </location>
</feature>
<feature type="transmembrane region" description="Helical" evidence="3">
    <location>
        <begin position="1418"/>
        <end position="1443"/>
    </location>
</feature>
<evidence type="ECO:0000256" key="3">
    <source>
        <dbReference type="SAM" id="Phobius"/>
    </source>
</evidence>
<feature type="coiled-coil region" evidence="2">
    <location>
        <begin position="2288"/>
        <end position="2345"/>
    </location>
</feature>
<feature type="coiled-coil region" evidence="2">
    <location>
        <begin position="2686"/>
        <end position="2713"/>
    </location>
</feature>
<feature type="transmembrane region" description="Helical" evidence="3">
    <location>
        <begin position="854"/>
        <end position="875"/>
    </location>
</feature>
<feature type="transmembrane region" description="Helical" evidence="3">
    <location>
        <begin position="1182"/>
        <end position="1200"/>
    </location>
</feature>
<dbReference type="NCBIfam" id="TIGR02675">
    <property type="entry name" value="tape_meas_nterm"/>
    <property type="match status" value="1"/>
</dbReference>
<dbReference type="EMBL" id="BK016201">
    <property type="protein sequence ID" value="DAG01968.1"/>
    <property type="molecule type" value="Genomic_DNA"/>
</dbReference>
<reference evidence="5" key="1">
    <citation type="journal article" date="2021" name="Proc. Natl. Acad. Sci. U.S.A.">
        <title>A Catalog of Tens of Thousands of Viruses from Human Metagenomes Reveals Hidden Associations with Chronic Diseases.</title>
        <authorList>
            <person name="Tisza M.J."/>
            <person name="Buck C.B."/>
        </authorList>
    </citation>
    <scope>NUCLEOTIDE SEQUENCE</scope>
    <source>
        <strain evidence="5">CtKRD15</strain>
    </source>
</reference>
<keyword evidence="3" id="KW-0472">Membrane</keyword>
<feature type="transmembrane region" description="Helical" evidence="3">
    <location>
        <begin position="1392"/>
        <end position="1412"/>
    </location>
</feature>
<dbReference type="GO" id="GO:0098003">
    <property type="term" value="P:viral tail assembly"/>
    <property type="evidence" value="ECO:0007669"/>
    <property type="project" value="UniProtKB-KW"/>
</dbReference>
<feature type="domain" description="Tape measure protein N-terminal" evidence="4">
    <location>
        <begin position="117"/>
        <end position="218"/>
    </location>
</feature>
<evidence type="ECO:0000256" key="1">
    <source>
        <dbReference type="ARBA" id="ARBA00022465"/>
    </source>
</evidence>
<feature type="transmembrane region" description="Helical" evidence="3">
    <location>
        <begin position="826"/>
        <end position="848"/>
    </location>
</feature>
<keyword evidence="1" id="KW-1188">Viral release from host cell</keyword>
<feature type="coiled-coil region" evidence="2">
    <location>
        <begin position="2442"/>
        <end position="2524"/>
    </location>
</feature>
<proteinExistence type="predicted"/>
<feature type="transmembrane region" description="Helical" evidence="3">
    <location>
        <begin position="1149"/>
        <end position="1170"/>
    </location>
</feature>
<feature type="transmembrane region" description="Helical" evidence="3">
    <location>
        <begin position="1069"/>
        <end position="1086"/>
    </location>
</feature>
<dbReference type="InterPro" id="IPR013491">
    <property type="entry name" value="Tape_meas_N"/>
</dbReference>
<feature type="transmembrane region" description="Helical" evidence="3">
    <location>
        <begin position="1455"/>
        <end position="1475"/>
    </location>
</feature>
<feature type="transmembrane region" description="Helical" evidence="3">
    <location>
        <begin position="1036"/>
        <end position="1057"/>
    </location>
</feature>
<accession>A0A8S5V5E3</accession>
<dbReference type="Pfam" id="PF20155">
    <property type="entry name" value="TMP_3"/>
    <property type="match status" value="1"/>
</dbReference>
<feature type="transmembrane region" description="Helical" evidence="3">
    <location>
        <begin position="1361"/>
        <end position="1380"/>
    </location>
</feature>
<name>A0A8S5V5E3_9CAUD</name>
<evidence type="ECO:0000259" key="4">
    <source>
        <dbReference type="Pfam" id="PF20155"/>
    </source>
</evidence>
<keyword evidence="2" id="KW-0175">Coiled coil</keyword>
<organism evidence="5">
    <name type="scientific">Siphoviridae sp. ctKRD15</name>
    <dbReference type="NCBI Taxonomy" id="2825441"/>
    <lineage>
        <taxon>Viruses</taxon>
        <taxon>Duplodnaviria</taxon>
        <taxon>Heunggongvirae</taxon>
        <taxon>Uroviricota</taxon>
        <taxon>Caudoviricetes</taxon>
    </lineage>
</organism>
<feature type="transmembrane region" description="Helical" evidence="3">
    <location>
        <begin position="887"/>
        <end position="908"/>
    </location>
</feature>
<keyword evidence="3" id="KW-1133">Transmembrane helix</keyword>
<feature type="transmembrane region" description="Helical" evidence="3">
    <location>
        <begin position="1206"/>
        <end position="1230"/>
    </location>
</feature>
<evidence type="ECO:0000313" key="5">
    <source>
        <dbReference type="EMBL" id="DAG01968.1"/>
    </source>
</evidence>
<keyword evidence="3" id="KW-0812">Transmembrane</keyword>
<feature type="transmembrane region" description="Helical" evidence="3">
    <location>
        <begin position="1092"/>
        <end position="1111"/>
    </location>
</feature>
<keyword evidence="1" id="KW-1245">Viral tail assembly</keyword>
<protein>
    <submittedName>
        <fullName evidence="5">Tail tape measure</fullName>
    </submittedName>
</protein>
<sequence>MSKTIDERIVEMRFDNKQFEEGVQTSLSTLDKLKKGLDLDGAAKGLEGLNDAARKCDLSTLSRSVETVRAKFSALEVMAITALSNITNSAVNAGKRLLSSLTIEPITTGFNEYELKMGSIQTIMASTGESLDVVNQKLDELNTYSDRTIYSFADMTENIGKFTNAGVNLDDAVAAIQGVANVAAVSGANANEASHAMYNFGQALSSGSVRLQDWKSIELANMATVEFKEQLIETALELGTLVKVGDQYQSTTTDLNGHVSELFTTTTMFNDSLSSQWMTTEVLTQTLGKYADETTDIGKKAFAAAQDVKTFSQLLDTLKESAQSGWAETWQLFVGDFEEAKATLTDFNNFFSEIIGASADARNALLGGALMSSWGQLKNQIADAGLAVDDFTAALQETASETVDGFDKMVEEAGSFDATLSKGWLTTDILAKTLDKMANEATGTTEGIAALSDEQLKNIGYTEEQIEALRNLSSEASNSTGAVAELVNNMTRKSGRELLFDAILNSCKAVQKVFETLKGAFNDIFPPLTSERLYGIIEALHSFSERLIISDETADKLGRTFKGLFAILDLIKQGFSAVFNVISPLLGGLGTLSDGILSVTATIGDWLVGVDEAAKKGDVFNRVCQTIAGIIGTVVSKIRDFINVLKDTFAVPGLEVFQALLERIQARIGQVIDAAGNMGAGVSAAADAMGSALANNKFLQLLQALFNGVKTIAGGIMSVLGNLAGSMVEAISDADFSGLIDLLNGISLGGIAVGITGFLKNLTSAFDDVGSLLDNVKGILDGVRGCFEAYQTQLKAGTLLKIASAIAILAASIVAISLIDSDKLTASLGAITVLFAELMASMAIFSRISGEVTGVLKSTTAMLAISSSVLILASALKKISDLDAGQLTVGLVGIAGLMTAMVAASKVMGSGSSTIIKGSAQMLIFAGAIKVLAGVCTDLAQLDLAGLTKGLVGVGVLLAEVSLFMNTAQFSGKSLTTAAGILVLASAMKVFASACKDFGQMNVGELVKGLSSVGTLLLEITAFTKLTGSAKGLMSTGLAMIEIGAAMKIFASAMADFGSMSLAEIGKGLLAMGGALAEVALATKLMPKNMVALGTGLIAVGAALELVADSLNKMGGMSWESVAKGLVTLGVSLLELAAGLKLMNGSLAGSAAVLVAAGALAVLTPVLFTLGSMSWESIVKGLVAVAGAFGVIGAAGAILTPLVPTILGLAGAFALIGVGAVGIGAGLLAIGAGLSAIAIGVTALATSLGAGVTVIVAGLTSIITGIAALIPAIAEKFGEAIVAFCQVITDGAPAIGEAVKALVLTLVDVLVECVPAIANGALELIAGVLDALVTYTPQIVDSIVQFLVEVLNGIARNLPDLIQAAVNVLMSFFSGVVQALSSIDVSTLVQGIVGIGLLSAIMVALGAVAGLIPGAMVGVLGMGAVIAELALVLAAVGALAQIPGLSWLISEGGKLLESVGVAIGSFVGGIVGGFMSGISGQFPQIGADLSSFMANVQPFIDGASSISPDMLSGVKALTEVILLLTAADILEGLTSWLTGGSSLSDFAEQLVPFGEAMRDFSNSIAGMDADLVSNAATAGKTLAEMAATLPNSGGVLGFFAGENDMETFGNQLGGFGTAMVNFANTIKGMDSDAVVNAATAGKAMAEMAATLPNSGGVVGFFAGENDMDTFAEQLVPFGKAIKDYSLAVKGLDVDAVTNSAAAGKVMVELASTLPNSGGVVGFFTGENDLSTFGTQLLSFGLSIKAYSLAVKGLDTNAVENSAVAGQALVELANTLPNCGGLVSFFTGDNTISAFGDDIVAFGEDLAAYAEAVSAVKPDAVTASANAAQALSNLAAGLPDSSLFDQWFGGDQTLESFGEDIAAFGEDMGYYYSQISNADPNKLSGVITQVWALVDLAKGVQDLDKNAFANFSSSLTTLANTGISGFTDAFDNCAETVRNSVVGMLNVVSDTISANQNIANPEMEMLVISMAGVLTEKTTIMDTAVVTMMVGFAAAVKENGDTVVVAMGVVLTETISAINDTKSEFTTAGQNVGQGFVNGIRSKMSSASSAGRSLGLAALNAAKKALDSHSPSREFIYLGENIGEGLAIGVNNSIVPAAQATSDMIGEVIDVSNKGIDAWKDWVDEKTYYDELSLKDELAGWENLQKKYVAGSEERKEIDREVYRLQNELVASTYQASIDWIEEEKYYNRLSTEEELAAYERMQSRYIEGSEERKKIDREVYSLRNQLMEESYQASMDWIEEEQYYGRMSLADELAAYKRVQSRYAVGTEERKKMDREVYRVEQEIYEAQMQYQEDVQRVQEEANQKRLDLEQEYADKVTEINDRLAQDIKNLNDEYERELESRTNSLYQSYGLFDEVKEREEVSGETLMQNLEGQVKEFGEWQDILDQLSARGLDSALIEELQEMGPDAIAEIKALNSMSDEELEKYASLWSIKHAQAREQAVSELEGLRIETQNNIAQLREDADRELDEYRAVWQEQMEQVTIDANAELDQLRQDFGEKVGLIKKDTEAEMREMSEVAQKILREAGWDETGQQIVTGLTEGVETQKPTFITALTAMATAGVAAVKSVLQINSPSRVTRKLGEYTGLGFVDGLHNYADKSYKAGSEMAESARFGLSNIIQTIADIVNSDMDMAPTIRPVLDLSNITNGAGVLDSLFYPQRTLGLAGQVSMAFAARGEQQTQTITVNNDDVVEELRSLRADMTELTDRMERMRVVLDTGTLVGEMAGPMDNALGQRAARRGRGN</sequence>